<gene>
    <name evidence="1" type="ORF">CesoFtcFv8_009860</name>
</gene>
<sequence length="77" mass="8489">MGPRGVLRLHSLSSNSEEELVINHDDTTALLSEVEMPLPLSALQLRCSVGERPELRSFWMSVAPARACKSRSVRAAQ</sequence>
<evidence type="ECO:0000313" key="2">
    <source>
        <dbReference type="Proteomes" id="UP001335648"/>
    </source>
</evidence>
<reference evidence="1 2" key="1">
    <citation type="journal article" date="2023" name="Mol. Biol. Evol.">
        <title>Genomics of Secondarily Temperate Adaptation in the Only Non-Antarctic Icefish.</title>
        <authorList>
            <person name="Rivera-Colon A.G."/>
            <person name="Rayamajhi N."/>
            <person name="Minhas B.F."/>
            <person name="Madrigal G."/>
            <person name="Bilyk K.T."/>
            <person name="Yoon V."/>
            <person name="Hune M."/>
            <person name="Gregory S."/>
            <person name="Cheng C.H.C."/>
            <person name="Catchen J.M."/>
        </authorList>
    </citation>
    <scope>NUCLEOTIDE SEQUENCE [LARGE SCALE GENOMIC DNA]</scope>
    <source>
        <strain evidence="1">JC2023a</strain>
    </source>
</reference>
<dbReference type="EMBL" id="JAULUE010002053">
    <property type="protein sequence ID" value="KAK5896731.1"/>
    <property type="molecule type" value="Genomic_DNA"/>
</dbReference>
<accession>A0AAN8C3A8</accession>
<comment type="caution">
    <text evidence="1">The sequence shown here is derived from an EMBL/GenBank/DDBJ whole genome shotgun (WGS) entry which is preliminary data.</text>
</comment>
<dbReference type="Proteomes" id="UP001335648">
    <property type="component" value="Unassembled WGS sequence"/>
</dbReference>
<organism evidence="1 2">
    <name type="scientific">Champsocephalus esox</name>
    <name type="common">pike icefish</name>
    <dbReference type="NCBI Taxonomy" id="159716"/>
    <lineage>
        <taxon>Eukaryota</taxon>
        <taxon>Metazoa</taxon>
        <taxon>Chordata</taxon>
        <taxon>Craniata</taxon>
        <taxon>Vertebrata</taxon>
        <taxon>Euteleostomi</taxon>
        <taxon>Actinopterygii</taxon>
        <taxon>Neopterygii</taxon>
        <taxon>Teleostei</taxon>
        <taxon>Neoteleostei</taxon>
        <taxon>Acanthomorphata</taxon>
        <taxon>Eupercaria</taxon>
        <taxon>Perciformes</taxon>
        <taxon>Notothenioidei</taxon>
        <taxon>Channichthyidae</taxon>
        <taxon>Champsocephalus</taxon>
    </lineage>
</organism>
<keyword evidence="2" id="KW-1185">Reference proteome</keyword>
<evidence type="ECO:0000313" key="1">
    <source>
        <dbReference type="EMBL" id="KAK5896731.1"/>
    </source>
</evidence>
<dbReference type="AlphaFoldDB" id="A0AAN8C3A8"/>
<proteinExistence type="predicted"/>
<name>A0AAN8C3A8_9TELE</name>
<protein>
    <submittedName>
        <fullName evidence="1">Uncharacterized protein</fullName>
    </submittedName>
</protein>